<feature type="non-terminal residue" evidence="2">
    <location>
        <position position="1"/>
    </location>
</feature>
<reference evidence="2 3" key="1">
    <citation type="submission" date="2016-07" db="EMBL/GenBank/DDBJ databases">
        <title>Draft genome of the white-rot fungus Obba rivulosa 3A-2.</title>
        <authorList>
            <consortium name="DOE Joint Genome Institute"/>
            <person name="Miettinen O."/>
            <person name="Riley R."/>
            <person name="Acob R."/>
            <person name="Barry K."/>
            <person name="Cullen D."/>
            <person name="De Vries R."/>
            <person name="Hainaut M."/>
            <person name="Hatakka A."/>
            <person name="Henrissat B."/>
            <person name="Hilden K."/>
            <person name="Kuo R."/>
            <person name="Labutti K."/>
            <person name="Lipzen A."/>
            <person name="Makela M.R."/>
            <person name="Sandor L."/>
            <person name="Spatafora J.W."/>
            <person name="Grigoriev I.V."/>
            <person name="Hibbett D.S."/>
        </authorList>
    </citation>
    <scope>NUCLEOTIDE SEQUENCE [LARGE SCALE GENOMIC DNA]</scope>
    <source>
        <strain evidence="2 3">3A-2</strain>
    </source>
</reference>
<name>A0A8E2DNX2_9APHY</name>
<dbReference type="EMBL" id="KV722377">
    <property type="protein sequence ID" value="OCH91903.1"/>
    <property type="molecule type" value="Genomic_DNA"/>
</dbReference>
<accession>A0A8E2DNX2</accession>
<evidence type="ECO:0000256" key="1">
    <source>
        <dbReference type="SAM" id="MobiDB-lite"/>
    </source>
</evidence>
<dbReference type="AlphaFoldDB" id="A0A8E2DNX2"/>
<gene>
    <name evidence="2" type="ORF">OBBRIDRAFT_695296</name>
</gene>
<feature type="non-terminal residue" evidence="2">
    <location>
        <position position="359"/>
    </location>
</feature>
<dbReference type="Proteomes" id="UP000250043">
    <property type="component" value="Unassembled WGS sequence"/>
</dbReference>
<evidence type="ECO:0000313" key="3">
    <source>
        <dbReference type="Proteomes" id="UP000250043"/>
    </source>
</evidence>
<evidence type="ECO:0000313" key="2">
    <source>
        <dbReference type="EMBL" id="OCH91903.1"/>
    </source>
</evidence>
<keyword evidence="3" id="KW-1185">Reference proteome</keyword>
<feature type="compositionally biased region" description="Low complexity" evidence="1">
    <location>
        <begin position="347"/>
        <end position="359"/>
    </location>
</feature>
<feature type="compositionally biased region" description="Basic residues" evidence="1">
    <location>
        <begin position="331"/>
        <end position="343"/>
    </location>
</feature>
<protein>
    <submittedName>
        <fullName evidence="2">Uncharacterized protein</fullName>
    </submittedName>
</protein>
<dbReference type="OrthoDB" id="3253416at2759"/>
<proteinExistence type="predicted"/>
<feature type="region of interest" description="Disordered" evidence="1">
    <location>
        <begin position="329"/>
        <end position="359"/>
    </location>
</feature>
<sequence>TKEQRANARRRRAELMHELATERANYDASITRLAQKFSKSRQWVAMQLYSNKVQSPHKKSVYNAILHVKALERKAAGIPSDGRQTLTNLSCETTADEWKEYSEEQQDQMMKQLEEARQQHDAVKMVPTKSAAMDVGNVGTRRLQPELQALHNRMGAEYLLLLLHGEPNDNWQTQVYASPKAAEACSQVLKKTPAEIAVRIDGCIIGGVQGVYKEAGEKRFNTLKKGVRGIMTTRFKDILVKKGFPKDQIPKNIMWSDYEGLQTKYGVKLEGWTEEGGVRNPGEFRGCAPLERLLAALDGPEPSLRWVELDKDEWDELKADAHKKLLEGGKTKRTKKLSAKKGGRAPVSSEFVESSSEEN</sequence>
<organism evidence="2 3">
    <name type="scientific">Obba rivulosa</name>
    <dbReference type="NCBI Taxonomy" id="1052685"/>
    <lineage>
        <taxon>Eukaryota</taxon>
        <taxon>Fungi</taxon>
        <taxon>Dikarya</taxon>
        <taxon>Basidiomycota</taxon>
        <taxon>Agaricomycotina</taxon>
        <taxon>Agaricomycetes</taxon>
        <taxon>Polyporales</taxon>
        <taxon>Gelatoporiaceae</taxon>
        <taxon>Obba</taxon>
    </lineage>
</organism>